<protein>
    <submittedName>
        <fullName evidence="1">Uncharacterized protein</fullName>
    </submittedName>
</protein>
<evidence type="ECO:0000313" key="2">
    <source>
        <dbReference type="Proteomes" id="UP000481252"/>
    </source>
</evidence>
<keyword evidence="2" id="KW-1185">Reference proteome</keyword>
<dbReference type="EMBL" id="JAAKZG010000002">
    <property type="protein sequence ID" value="NGN40387.1"/>
    <property type="molecule type" value="Genomic_DNA"/>
</dbReference>
<sequence>MTNYLVKHLGCTGIYSPQDLSTLDAVLQSAKQHLQLTDQSDISDLAYKVLTLFEVGIKSPEQILKSVISIDPFKAR</sequence>
<name>A0A7C9V9S2_9HYPH</name>
<gene>
    <name evidence="1" type="ORF">G6N74_04865</name>
</gene>
<comment type="caution">
    <text evidence="1">The sequence shown here is derived from an EMBL/GenBank/DDBJ whole genome shotgun (WGS) entry which is preliminary data.</text>
</comment>
<dbReference type="Proteomes" id="UP000481252">
    <property type="component" value="Unassembled WGS sequence"/>
</dbReference>
<evidence type="ECO:0000313" key="1">
    <source>
        <dbReference type="EMBL" id="NGN40387.1"/>
    </source>
</evidence>
<dbReference type="RefSeq" id="WP_165114967.1">
    <property type="nucleotide sequence ID" value="NZ_JAAKZG010000002.1"/>
</dbReference>
<dbReference type="AlphaFoldDB" id="A0A7C9V9S2"/>
<organism evidence="1 2">
    <name type="scientific">Mesorhizobium zhangyense</name>
    <dbReference type="NCBI Taxonomy" id="1776730"/>
    <lineage>
        <taxon>Bacteria</taxon>
        <taxon>Pseudomonadati</taxon>
        <taxon>Pseudomonadota</taxon>
        <taxon>Alphaproteobacteria</taxon>
        <taxon>Hyphomicrobiales</taxon>
        <taxon>Phyllobacteriaceae</taxon>
        <taxon>Mesorhizobium</taxon>
    </lineage>
</organism>
<accession>A0A7C9V9S2</accession>
<reference evidence="1 2" key="1">
    <citation type="submission" date="2020-02" db="EMBL/GenBank/DDBJ databases">
        <title>Genome sequence of the type strain CGMCC 1.15528 of Mesorhizobium zhangyense.</title>
        <authorList>
            <person name="Gao J."/>
            <person name="Sun J."/>
        </authorList>
    </citation>
    <scope>NUCLEOTIDE SEQUENCE [LARGE SCALE GENOMIC DNA]</scope>
    <source>
        <strain evidence="1 2">CGMCC 1.15528</strain>
    </source>
</reference>
<proteinExistence type="predicted"/>